<dbReference type="AlphaFoldDB" id="A0A7J7JPM6"/>
<gene>
    <name evidence="1" type="ORF">EB796_014309</name>
</gene>
<reference evidence="1" key="1">
    <citation type="submission" date="2020-06" db="EMBL/GenBank/DDBJ databases">
        <title>Draft genome of Bugula neritina, a colonial animal packing powerful symbionts and potential medicines.</title>
        <authorList>
            <person name="Rayko M."/>
        </authorList>
    </citation>
    <scope>NUCLEOTIDE SEQUENCE [LARGE SCALE GENOMIC DNA]</scope>
    <source>
        <strain evidence="1">Kwan_BN1</strain>
    </source>
</reference>
<dbReference type="EMBL" id="VXIV02002101">
    <property type="protein sequence ID" value="KAF6027376.1"/>
    <property type="molecule type" value="Genomic_DNA"/>
</dbReference>
<comment type="caution">
    <text evidence="1">The sequence shown here is derived from an EMBL/GenBank/DDBJ whole genome shotgun (WGS) entry which is preliminary data.</text>
</comment>
<dbReference type="OrthoDB" id="6096242at2759"/>
<evidence type="ECO:0000313" key="1">
    <source>
        <dbReference type="EMBL" id="KAF6027376.1"/>
    </source>
</evidence>
<proteinExistence type="predicted"/>
<organism evidence="1 2">
    <name type="scientific">Bugula neritina</name>
    <name type="common">Brown bryozoan</name>
    <name type="synonym">Sertularia neritina</name>
    <dbReference type="NCBI Taxonomy" id="10212"/>
    <lineage>
        <taxon>Eukaryota</taxon>
        <taxon>Metazoa</taxon>
        <taxon>Spiralia</taxon>
        <taxon>Lophotrochozoa</taxon>
        <taxon>Bryozoa</taxon>
        <taxon>Gymnolaemata</taxon>
        <taxon>Cheilostomatida</taxon>
        <taxon>Flustrina</taxon>
        <taxon>Buguloidea</taxon>
        <taxon>Bugulidae</taxon>
        <taxon>Bugula</taxon>
    </lineage>
</organism>
<name>A0A7J7JPM6_BUGNE</name>
<evidence type="ECO:0000313" key="2">
    <source>
        <dbReference type="Proteomes" id="UP000593567"/>
    </source>
</evidence>
<sequence>MQLSHSVQSLQKSIIFTTIDDLVQSSEDLGDLKTIYAILQYLLWGPKDDEVKVITLAEHRRQAFELWLQLARGKQLSSLALKPIDNLKAFMVTSFLANSNGTELFKITKLLNTY</sequence>
<protein>
    <submittedName>
        <fullName evidence="1">Uncharacterized protein</fullName>
    </submittedName>
</protein>
<accession>A0A7J7JPM6</accession>
<dbReference type="Proteomes" id="UP000593567">
    <property type="component" value="Unassembled WGS sequence"/>
</dbReference>
<keyword evidence="2" id="KW-1185">Reference proteome</keyword>